<dbReference type="InterPro" id="IPR003495">
    <property type="entry name" value="CobW/HypB/UreG_nucleotide-bd"/>
</dbReference>
<evidence type="ECO:0000256" key="1">
    <source>
        <dbReference type="ARBA" id="ARBA00022741"/>
    </source>
</evidence>
<dbReference type="InterPro" id="IPR051927">
    <property type="entry name" value="Zn_Chap_cDPG_Synth"/>
</dbReference>
<evidence type="ECO:0000256" key="3">
    <source>
        <dbReference type="ARBA" id="ARBA00023186"/>
    </source>
</evidence>
<keyword evidence="1" id="KW-0547">Nucleotide-binding</keyword>
<dbReference type="SMART" id="SM00833">
    <property type="entry name" value="CobW_C"/>
    <property type="match status" value="1"/>
</dbReference>
<dbReference type="SUPFAM" id="SSF90002">
    <property type="entry name" value="Hypothetical protein YjiA, C-terminal domain"/>
    <property type="match status" value="1"/>
</dbReference>
<keyword evidence="2" id="KW-0378">Hydrolase</keyword>
<gene>
    <name evidence="8" type="ORF">ACFPFO_04305</name>
</gene>
<dbReference type="PANTHER" id="PTHR43603:SF1">
    <property type="entry name" value="ZINC-REGULATED GTPASE METALLOPROTEIN ACTIVATOR 1"/>
    <property type="match status" value="1"/>
</dbReference>
<comment type="similarity">
    <text evidence="4">Belongs to the SIMIBI class G3E GTPase family. ZNG1 subfamily.</text>
</comment>
<feature type="domain" description="CobW C-terminal" evidence="7">
    <location>
        <begin position="263"/>
        <end position="374"/>
    </location>
</feature>
<dbReference type="Pfam" id="PF02492">
    <property type="entry name" value="cobW"/>
    <property type="match status" value="1"/>
</dbReference>
<dbReference type="InterPro" id="IPR011629">
    <property type="entry name" value="CobW-like_C"/>
</dbReference>
<comment type="catalytic activity">
    <reaction evidence="5">
        <text>GTP + H2O = GDP + phosphate + H(+)</text>
        <dbReference type="Rhea" id="RHEA:19669"/>
        <dbReference type="ChEBI" id="CHEBI:15377"/>
        <dbReference type="ChEBI" id="CHEBI:15378"/>
        <dbReference type="ChEBI" id="CHEBI:37565"/>
        <dbReference type="ChEBI" id="CHEBI:43474"/>
        <dbReference type="ChEBI" id="CHEBI:58189"/>
    </reaction>
    <physiologicalReaction direction="left-to-right" evidence="5">
        <dbReference type="Rhea" id="RHEA:19670"/>
    </physiologicalReaction>
</comment>
<dbReference type="Gene3D" id="3.30.1220.10">
    <property type="entry name" value="CobW-like, C-terminal domain"/>
    <property type="match status" value="1"/>
</dbReference>
<accession>A0ABD5QB60</accession>
<evidence type="ECO:0000256" key="6">
    <source>
        <dbReference type="SAM" id="MobiDB-lite"/>
    </source>
</evidence>
<feature type="compositionally biased region" description="Basic and acidic residues" evidence="6">
    <location>
        <begin position="237"/>
        <end position="257"/>
    </location>
</feature>
<evidence type="ECO:0000256" key="2">
    <source>
        <dbReference type="ARBA" id="ARBA00022801"/>
    </source>
</evidence>
<evidence type="ECO:0000259" key="7">
    <source>
        <dbReference type="SMART" id="SM00833"/>
    </source>
</evidence>
<dbReference type="Pfam" id="PF07683">
    <property type="entry name" value="CobW_C"/>
    <property type="match status" value="1"/>
</dbReference>
<dbReference type="InterPro" id="IPR027417">
    <property type="entry name" value="P-loop_NTPase"/>
</dbReference>
<feature type="region of interest" description="Disordered" evidence="6">
    <location>
        <begin position="230"/>
        <end position="258"/>
    </location>
</feature>
<protein>
    <submittedName>
        <fullName evidence="8">CobW family GTP-binding protein</fullName>
    </submittedName>
</protein>
<dbReference type="AlphaFoldDB" id="A0ABD5QB60"/>
<name>A0ABD5QB60_9EURY</name>
<evidence type="ECO:0000313" key="9">
    <source>
        <dbReference type="Proteomes" id="UP001595925"/>
    </source>
</evidence>
<dbReference type="PANTHER" id="PTHR43603">
    <property type="entry name" value="COBW DOMAIN-CONTAINING PROTEIN DDB_G0274527"/>
    <property type="match status" value="1"/>
</dbReference>
<dbReference type="EMBL" id="JBHSJG010000014">
    <property type="protein sequence ID" value="MFC4987006.1"/>
    <property type="molecule type" value="Genomic_DNA"/>
</dbReference>
<dbReference type="RefSeq" id="WP_224828258.1">
    <property type="nucleotide sequence ID" value="NZ_JAIVEF010000005.1"/>
</dbReference>
<dbReference type="Gene3D" id="3.40.50.300">
    <property type="entry name" value="P-loop containing nucleotide triphosphate hydrolases"/>
    <property type="match status" value="1"/>
</dbReference>
<organism evidence="8 9">
    <name type="scientific">Saliphagus infecundisoli</name>
    <dbReference type="NCBI Taxonomy" id="1849069"/>
    <lineage>
        <taxon>Archaea</taxon>
        <taxon>Methanobacteriati</taxon>
        <taxon>Methanobacteriota</taxon>
        <taxon>Stenosarchaea group</taxon>
        <taxon>Halobacteria</taxon>
        <taxon>Halobacteriales</taxon>
        <taxon>Natrialbaceae</taxon>
        <taxon>Saliphagus</taxon>
    </lineage>
</organism>
<reference evidence="8 9" key="1">
    <citation type="journal article" date="2019" name="Int. J. Syst. Evol. Microbiol.">
        <title>The Global Catalogue of Microorganisms (GCM) 10K type strain sequencing project: providing services to taxonomists for standard genome sequencing and annotation.</title>
        <authorList>
            <consortium name="The Broad Institute Genomics Platform"/>
            <consortium name="The Broad Institute Genome Sequencing Center for Infectious Disease"/>
            <person name="Wu L."/>
            <person name="Ma J."/>
        </authorList>
    </citation>
    <scope>NUCLEOTIDE SEQUENCE [LARGE SCALE GENOMIC DNA]</scope>
    <source>
        <strain evidence="8 9">CGMCC 1.15824</strain>
    </source>
</reference>
<dbReference type="GO" id="GO:0016787">
    <property type="term" value="F:hydrolase activity"/>
    <property type="evidence" value="ECO:0007669"/>
    <property type="project" value="UniProtKB-KW"/>
</dbReference>
<dbReference type="Proteomes" id="UP001595925">
    <property type="component" value="Unassembled WGS sequence"/>
</dbReference>
<dbReference type="CDD" id="cd03112">
    <property type="entry name" value="CobW-like"/>
    <property type="match status" value="1"/>
</dbReference>
<feature type="region of interest" description="Disordered" evidence="6">
    <location>
        <begin position="378"/>
        <end position="399"/>
    </location>
</feature>
<keyword evidence="3" id="KW-0143">Chaperone</keyword>
<evidence type="ECO:0000256" key="5">
    <source>
        <dbReference type="ARBA" id="ARBA00049117"/>
    </source>
</evidence>
<comment type="caution">
    <text evidence="8">The sequence shown here is derived from an EMBL/GenBank/DDBJ whole genome shotgun (WGS) entry which is preliminary data.</text>
</comment>
<dbReference type="InterPro" id="IPR036627">
    <property type="entry name" value="CobW-likC_sf"/>
</dbReference>
<sequence length="399" mass="42990">MSDSIPVTVVSGNLGAGKTTLLNHLLETADRRLAVLVNDMGEVNVDASLLERRLPSEGIAELSNGCICCELRDDLATAVRGLADGYEFDHLVVESSGISEPAPVARLFTAGDAAARFEVASLVTVVDSAVLAETLSGETLERETPPDATDRPLADLLIEQIEVSNLVLLNKCDLLEDSELEHLEAIVFGLQPDAAVVRTTYSEIDPDRLFAARFDPDALGELAGWQRALEGGGGHGGHADHDPGGHADHASHDHRSPETVYGVESHVLRRRRPLDPARFADFLRDLEVVRAKGVCWLAGRDELAIYASLAGRSVSAVGEGPWIASLPRSRRELYRENHPDLPWDDDYGDRRTELVCLGTDLDGAALEDAIDACLLEDGESAGGEDPFPTEQGERAVLRA</sequence>
<keyword evidence="9" id="KW-1185">Reference proteome</keyword>
<evidence type="ECO:0000313" key="8">
    <source>
        <dbReference type="EMBL" id="MFC4987006.1"/>
    </source>
</evidence>
<evidence type="ECO:0000256" key="4">
    <source>
        <dbReference type="ARBA" id="ARBA00034320"/>
    </source>
</evidence>
<proteinExistence type="inferred from homology"/>
<dbReference type="GO" id="GO:0000166">
    <property type="term" value="F:nucleotide binding"/>
    <property type="evidence" value="ECO:0007669"/>
    <property type="project" value="UniProtKB-KW"/>
</dbReference>
<dbReference type="SUPFAM" id="SSF52540">
    <property type="entry name" value="P-loop containing nucleoside triphosphate hydrolases"/>
    <property type="match status" value="1"/>
</dbReference>